<dbReference type="AlphaFoldDB" id="A0A4R0WYT2"/>
<reference evidence="1 2" key="1">
    <citation type="submission" date="2017-02" db="EMBL/GenBank/DDBJ databases">
        <title>Paraburkholderia sophoroidis sp. nov. and Paraburkholderia steynii sp. nov. rhizobial symbionts of the fynbos legume Hypocalyptus sophoroides.</title>
        <authorList>
            <person name="Steenkamp E.T."/>
            <person name="Beukes C.W."/>
            <person name="Van Zyl E."/>
            <person name="Avontuur J."/>
            <person name="Chan W.Y."/>
            <person name="Hassen A."/>
            <person name="Palmer M."/>
            <person name="Mthombeni L."/>
            <person name="Phalane F."/>
            <person name="Sereme K."/>
            <person name="Venter S.N."/>
        </authorList>
    </citation>
    <scope>NUCLEOTIDE SEQUENCE [LARGE SCALE GENOMIC DNA]</scope>
    <source>
        <strain evidence="1 2">HC1.1ba</strain>
    </source>
</reference>
<accession>A0A4R0WYT2</accession>
<evidence type="ECO:0008006" key="3">
    <source>
        <dbReference type="Google" id="ProtNLM"/>
    </source>
</evidence>
<sequence length="113" mass="12043">MTEKMQTYSRQLFDVVSSTQAEFARTAQARCEAYGRQVQSVVEDVAKNAPAGSEAAVAALDTAIKAANALYETLQKTSEQVAEVARSNLDMAASVASKSAGRTIETISQAPKR</sequence>
<evidence type="ECO:0000313" key="2">
    <source>
        <dbReference type="Proteomes" id="UP000294200"/>
    </source>
</evidence>
<comment type="caution">
    <text evidence="1">The sequence shown here is derived from an EMBL/GenBank/DDBJ whole genome shotgun (WGS) entry which is preliminary data.</text>
</comment>
<name>A0A4R0WYT2_9BURK</name>
<dbReference type="Proteomes" id="UP000294200">
    <property type="component" value="Unassembled WGS sequence"/>
</dbReference>
<gene>
    <name evidence="1" type="ORF">BZM27_52735</name>
</gene>
<organism evidence="1 2">
    <name type="scientific">Paraburkholderia steynii</name>
    <dbReference type="NCBI Taxonomy" id="1245441"/>
    <lineage>
        <taxon>Bacteria</taxon>
        <taxon>Pseudomonadati</taxon>
        <taxon>Pseudomonadota</taxon>
        <taxon>Betaproteobacteria</taxon>
        <taxon>Burkholderiales</taxon>
        <taxon>Burkholderiaceae</taxon>
        <taxon>Paraburkholderia</taxon>
    </lineage>
</organism>
<evidence type="ECO:0000313" key="1">
    <source>
        <dbReference type="EMBL" id="TCG02856.1"/>
    </source>
</evidence>
<protein>
    <recommendedName>
        <fullName evidence="3">Phasin</fullName>
    </recommendedName>
</protein>
<dbReference type="EMBL" id="MWML01000680">
    <property type="protein sequence ID" value="TCG02856.1"/>
    <property type="molecule type" value="Genomic_DNA"/>
</dbReference>
<keyword evidence="2" id="KW-1185">Reference proteome</keyword>
<proteinExistence type="predicted"/>